<dbReference type="Gene3D" id="3.30.750.24">
    <property type="entry name" value="STAS domain"/>
    <property type="match status" value="1"/>
</dbReference>
<evidence type="ECO:0000313" key="4">
    <source>
        <dbReference type="EMBL" id="RAY15241.1"/>
    </source>
</evidence>
<name>A0A365H841_9ACTN</name>
<dbReference type="PANTHER" id="PTHR33495:SF2">
    <property type="entry name" value="ANTI-SIGMA FACTOR ANTAGONIST TM_1081-RELATED"/>
    <property type="match status" value="1"/>
</dbReference>
<dbReference type="GO" id="GO:0043856">
    <property type="term" value="F:anti-sigma factor antagonist activity"/>
    <property type="evidence" value="ECO:0007669"/>
    <property type="project" value="InterPro"/>
</dbReference>
<dbReference type="Pfam" id="PF01740">
    <property type="entry name" value="STAS"/>
    <property type="match status" value="1"/>
</dbReference>
<dbReference type="NCBIfam" id="TIGR00377">
    <property type="entry name" value="ant_ant_sig"/>
    <property type="match status" value="1"/>
</dbReference>
<dbReference type="AlphaFoldDB" id="A0A365H841"/>
<dbReference type="PANTHER" id="PTHR33495">
    <property type="entry name" value="ANTI-SIGMA FACTOR ANTAGONIST TM_1081-RELATED-RELATED"/>
    <property type="match status" value="1"/>
</dbReference>
<comment type="similarity">
    <text evidence="1 2">Belongs to the anti-sigma-factor antagonist family.</text>
</comment>
<dbReference type="InterPro" id="IPR003658">
    <property type="entry name" value="Anti-sigma_ant"/>
</dbReference>
<dbReference type="InterPro" id="IPR002645">
    <property type="entry name" value="STAS_dom"/>
</dbReference>
<accession>A0A365H841</accession>
<evidence type="ECO:0000259" key="3">
    <source>
        <dbReference type="PROSITE" id="PS50801"/>
    </source>
</evidence>
<dbReference type="InterPro" id="IPR036513">
    <property type="entry name" value="STAS_dom_sf"/>
</dbReference>
<dbReference type="PROSITE" id="PS50801">
    <property type="entry name" value="STAS"/>
    <property type="match status" value="1"/>
</dbReference>
<evidence type="ECO:0000313" key="5">
    <source>
        <dbReference type="Proteomes" id="UP000251891"/>
    </source>
</evidence>
<evidence type="ECO:0000256" key="2">
    <source>
        <dbReference type="RuleBase" id="RU003749"/>
    </source>
</evidence>
<keyword evidence="5" id="KW-1185">Reference proteome</keyword>
<comment type="caution">
    <text evidence="4">The sequence shown here is derived from an EMBL/GenBank/DDBJ whole genome shotgun (WGS) entry which is preliminary data.</text>
</comment>
<gene>
    <name evidence="4" type="ORF">DPM19_11045</name>
</gene>
<organism evidence="4 5">
    <name type="scientific">Actinomadura craniellae</name>
    <dbReference type="NCBI Taxonomy" id="2231787"/>
    <lineage>
        <taxon>Bacteria</taxon>
        <taxon>Bacillati</taxon>
        <taxon>Actinomycetota</taxon>
        <taxon>Actinomycetes</taxon>
        <taxon>Streptosporangiales</taxon>
        <taxon>Thermomonosporaceae</taxon>
        <taxon>Actinomadura</taxon>
    </lineage>
</organism>
<reference evidence="4 5" key="1">
    <citation type="submission" date="2018-06" db="EMBL/GenBank/DDBJ databases">
        <title>Actinomadura craniellae sp. nov. isolated from marine sponge Craniella sp.</title>
        <authorList>
            <person name="Li L."/>
            <person name="Xu Q.H."/>
            <person name="Lin H.W."/>
            <person name="Lu Y.H."/>
        </authorList>
    </citation>
    <scope>NUCLEOTIDE SEQUENCE [LARGE SCALE GENOMIC DNA]</scope>
    <source>
        <strain evidence="4 5">LHW63021</strain>
    </source>
</reference>
<sequence>MIPAPRLSKRENAVELLTASARAHGPFAVVALAGELDMTGVSTAERTIRSARSDHSPHLVLDLTGLTFMDSTGLRVLLQAQRQTTAQQGTLALAAPAPAVRRVIEVTGLDRHFTIYDTLDEALSASID</sequence>
<evidence type="ECO:0000256" key="1">
    <source>
        <dbReference type="ARBA" id="ARBA00009013"/>
    </source>
</evidence>
<dbReference type="SUPFAM" id="SSF52091">
    <property type="entry name" value="SpoIIaa-like"/>
    <property type="match status" value="1"/>
</dbReference>
<dbReference type="Proteomes" id="UP000251891">
    <property type="component" value="Unassembled WGS sequence"/>
</dbReference>
<dbReference type="EMBL" id="QLYX01000004">
    <property type="protein sequence ID" value="RAY15241.1"/>
    <property type="molecule type" value="Genomic_DNA"/>
</dbReference>
<feature type="domain" description="STAS" evidence="3">
    <location>
        <begin position="17"/>
        <end position="126"/>
    </location>
</feature>
<dbReference type="CDD" id="cd07043">
    <property type="entry name" value="STAS_anti-anti-sigma_factors"/>
    <property type="match status" value="1"/>
</dbReference>
<protein>
    <recommendedName>
        <fullName evidence="2">Anti-sigma factor antagonist</fullName>
    </recommendedName>
</protein>
<proteinExistence type="inferred from homology"/>